<evidence type="ECO:0000313" key="4">
    <source>
        <dbReference type="Proteomes" id="UP000028042"/>
    </source>
</evidence>
<gene>
    <name evidence="2" type="ORF">CLPA_c25870</name>
    <name evidence="3" type="ORF">CP6013_00593</name>
</gene>
<feature type="coiled-coil region" evidence="1">
    <location>
        <begin position="448"/>
        <end position="479"/>
    </location>
</feature>
<accession>A0A0H3J402</accession>
<dbReference type="Proteomes" id="UP000028042">
    <property type="component" value="Unassembled WGS sequence"/>
</dbReference>
<sequence>MDKINEIDEITKEILELKQQTAQNIIEIGKRLSKIKQSLNHGEFKLWLEEKVDYTPRTAQKFMKVAKTFEKTKSPSLLSSEKLYLLTNLSEEDREIFINNNDIENMSTRELKQAIKEIKKSNKKLIEPKDVKCDVNVNKLIENDNYLMDDYYEADKIWEDTARLKCNIEFLTGSFDFDNNGDLELDSVESLILTRYLNKEINHNQLEKVIKIRKMDIPFIYNEDKFKKFLDSLDLWNSYQHISENGDKYYNALENIDLSYENVCEFIWEKNEEERQSYIEDNKYIFNENNITIAKGYIDTNAYICIYKDKELFAHYPVTSNYHRYLYNITELFRFYRINKRYLKLVDKFIKQQQKDDYEELIERFNRAKETAKFIFEKDNECYMLISYATNRDCIKVYKHKKELTYYIFDVGMCLENLEFYNTIITNNWLDVIKDKLDFQPKYLINFHKELKTKAKKVKEEIEEAQRKQEKNYEDFYKNYNFFGEKKTNNSLETD</sequence>
<dbReference type="AlphaFoldDB" id="A0A0H3J402"/>
<dbReference type="RefSeq" id="WP_003442452.1">
    <property type="nucleotide sequence ID" value="NZ_ANZB01000003.1"/>
</dbReference>
<dbReference type="EMBL" id="CP009268">
    <property type="protein sequence ID" value="AJA52644.1"/>
    <property type="molecule type" value="Genomic_DNA"/>
</dbReference>
<reference evidence="3" key="2">
    <citation type="submission" date="2015-10" db="EMBL/GenBank/DDBJ databases">
        <title>Improved Draft Genome Sequence of Clostridium pasteurianum Strain ATCC 6013 (DSM 525) Using a Hybrid Next-Generation Sequencing Approach.</title>
        <authorList>
            <person name="Pyne M.E."/>
            <person name="Utturkar S.M."/>
            <person name="Brown S.D."/>
            <person name="Moo-Young M."/>
            <person name="Chung D.A."/>
            <person name="Chou P.C."/>
        </authorList>
    </citation>
    <scope>NUCLEOTIDE SEQUENCE</scope>
    <source>
        <strain evidence="3">ATCC 6013</strain>
    </source>
</reference>
<evidence type="ECO:0000313" key="3">
    <source>
        <dbReference type="EMBL" id="KRU11346.1"/>
    </source>
</evidence>
<reference evidence="2 5" key="1">
    <citation type="journal article" date="2015" name="Genome Announc.">
        <title>Complete Genome Sequence of the Nitrogen-Fixing and Solvent-Producing Clostridium pasteurianum DSM 525.</title>
        <authorList>
            <person name="Poehlein A."/>
            <person name="Grosse-Honebrink A."/>
            <person name="Zhang Y."/>
            <person name="Minton N.P."/>
            <person name="Daniel R."/>
        </authorList>
    </citation>
    <scope>NUCLEOTIDE SEQUENCE [LARGE SCALE GENOMIC DNA]</scope>
    <source>
        <strain evidence="2">DSM 525</strain>
        <strain evidence="5">DSM 525 / ATCC 6013</strain>
    </source>
</reference>
<dbReference type="EMBL" id="JPGY02000001">
    <property type="protein sequence ID" value="KRU11346.1"/>
    <property type="molecule type" value="Genomic_DNA"/>
</dbReference>
<dbReference type="eggNOG" id="COG0188">
    <property type="taxonomic scope" value="Bacteria"/>
</dbReference>
<dbReference type="GeneID" id="93074720"/>
<protein>
    <recommendedName>
        <fullName evidence="6">DUF3102 domain-containing protein</fullName>
    </recommendedName>
</protein>
<evidence type="ECO:0000313" key="5">
    <source>
        <dbReference type="Proteomes" id="UP000030905"/>
    </source>
</evidence>
<evidence type="ECO:0000313" key="2">
    <source>
        <dbReference type="EMBL" id="AJA52644.1"/>
    </source>
</evidence>
<dbReference type="InterPro" id="IPR021451">
    <property type="entry name" value="DUF3102"/>
</dbReference>
<organism evidence="2 5">
    <name type="scientific">Clostridium pasteurianum DSM 525 = ATCC 6013</name>
    <dbReference type="NCBI Taxonomy" id="1262449"/>
    <lineage>
        <taxon>Bacteria</taxon>
        <taxon>Bacillati</taxon>
        <taxon>Bacillota</taxon>
        <taxon>Clostridia</taxon>
        <taxon>Eubacteriales</taxon>
        <taxon>Clostridiaceae</taxon>
        <taxon>Clostridium</taxon>
    </lineage>
</organism>
<keyword evidence="1" id="KW-0175">Coiled coil</keyword>
<dbReference type="KEGG" id="cpat:CLPA_c25870"/>
<evidence type="ECO:0008006" key="6">
    <source>
        <dbReference type="Google" id="ProtNLM"/>
    </source>
</evidence>
<evidence type="ECO:0000256" key="1">
    <source>
        <dbReference type="SAM" id="Coils"/>
    </source>
</evidence>
<proteinExistence type="predicted"/>
<dbReference type="Proteomes" id="UP000030905">
    <property type="component" value="Chromosome"/>
</dbReference>
<dbReference type="Pfam" id="PF11300">
    <property type="entry name" value="DUF3102"/>
    <property type="match status" value="1"/>
</dbReference>
<name>A0A0H3J402_CLOPA</name>
<dbReference type="KEGG" id="cpae:CPAST_c25870"/>
<dbReference type="PATRIC" id="fig|1262449.3.peg.1033"/>
<reference evidence="3 4" key="3">
    <citation type="journal article" name="Genome Announc.">
        <title>Improved Draft Genome Sequence of Clostridium pasteurianum Strain ATCC 6013 (DSM 525) Using a Hybrid Next-Generation Sequencing Approach.</title>
        <authorList>
            <person name="Pyne M.E."/>
            <person name="Utturkar S."/>
            <person name="Brown S.D."/>
            <person name="Moo-Young M."/>
            <person name="Chung D.A."/>
            <person name="Chou C.P."/>
        </authorList>
    </citation>
    <scope>NUCLEOTIDE SEQUENCE [LARGE SCALE GENOMIC DNA]</scope>
    <source>
        <strain evidence="3 4">ATCC 6013</strain>
    </source>
</reference>
<keyword evidence="5" id="KW-1185">Reference proteome</keyword>